<dbReference type="HOGENOM" id="CLU_351955_0_0_1"/>
<feature type="region of interest" description="Disordered" evidence="1">
    <location>
        <begin position="1"/>
        <end position="69"/>
    </location>
</feature>
<dbReference type="VEuPathDB" id="FungiDB:CPSG_10216"/>
<dbReference type="OrthoDB" id="4354629at2759"/>
<sequence>MSKASDSGHVQHGLVELALRSEDEDAYQPELSEGGEDEDDEDTSNLGEHSAGGAPVADAQAPDSEHEHPQEGFWRKQFYPLLFLCDLGSMTLELHRCSLLCCRGLLYCQFYNTIKEVFAAGQHSPFTNENLDMLALDPRLVQTWQHIGKAISHSPLVLLRAYIHTKQQCHVAISDCRQQSYGTWEEYWVTAAVLQAMDQILWESNLADHPTVVPQCPVPFLNYCTNQLLGWLQWNINKLCTGFEMVYSLQLCTVVQLPPEGSDTEWIQKGLGMVSTLELYGYAWFLDKLDWMAMTFKPPHQAHMVFNTLTLQMAYYWQYWQLIKFKSDFVLFHDVFSRMLDVHLDPACSVLLLQLLVNLCLRAFQKNVFRSLADCVTQQLLHSARLENACNGEIPLTCAGISQIFQHSHFWKDIQFITGFRMKVRNIEMLFAWLWGWDGDGNGDWLCKHWESKQYWVLFHQSFDVIVSMYGTQQAREWCTIVKQTFIHSHWILPYPSTAAFWAHGKGGKLQSWASTHSGLVNYLQQYQPELTIIEPDMIDELPLADWKAGGQPLPLDVALPSVPSNLDAWLAIEQGQHPVPAAMSPNLAVFLLAVGVCSSKLSRHLQATMAEHHVLCSFTQKEGKSASQLHTNCKWLMSQLVLHIQALVEAERQQVQSMDLPRATQSWQSCPQAQPNSNLTLVGPRMTRIDLEEDSDPESLVRKQEKHARHQRCMQQQLKVVQREAFYYNQCRTAMKAYQCKAAGRDQMARVVNQLEFEKAQVQSQKAIECLAQVSQQVTQSCRKRKYIYDSTGFLSQF</sequence>
<organism evidence="3">
    <name type="scientific">Coccidioides posadasii (strain RMSCC 757 / Silveira)</name>
    <name type="common">Valley fever fungus</name>
    <dbReference type="NCBI Taxonomy" id="443226"/>
    <lineage>
        <taxon>Eukaryota</taxon>
        <taxon>Fungi</taxon>
        <taxon>Dikarya</taxon>
        <taxon>Ascomycota</taxon>
        <taxon>Pezizomycotina</taxon>
        <taxon>Eurotiomycetes</taxon>
        <taxon>Eurotiomycetidae</taxon>
        <taxon>Onygenales</taxon>
        <taxon>Onygenaceae</taxon>
        <taxon>Coccidioides</taxon>
    </lineage>
</organism>
<evidence type="ECO:0000256" key="1">
    <source>
        <dbReference type="SAM" id="MobiDB-lite"/>
    </source>
</evidence>
<dbReference type="STRING" id="443226.E9DK67"/>
<evidence type="ECO:0000313" key="3">
    <source>
        <dbReference type="Proteomes" id="UP000002497"/>
    </source>
</evidence>
<dbReference type="EMBL" id="GL636536">
    <property type="protein sequence ID" value="EFW13183.1"/>
    <property type="molecule type" value="Genomic_DNA"/>
</dbReference>
<feature type="compositionally biased region" description="Acidic residues" evidence="1">
    <location>
        <begin position="22"/>
        <end position="43"/>
    </location>
</feature>
<reference evidence="3" key="2">
    <citation type="submission" date="2010-03" db="EMBL/GenBank/DDBJ databases">
        <title>The genome sequence of Coccidioides posadasii strain Silveira.</title>
        <authorList>
            <consortium name="The Broad Institute Genome Sequencing Center for Infectious Disease"/>
            <person name="Neafsey D."/>
            <person name="Orbach M."/>
            <person name="Henn M.R."/>
            <person name="Cole G.T."/>
            <person name="Galgiani J."/>
            <person name="Gardner M.J."/>
            <person name="Kirkland T.N."/>
            <person name="Taylor J.W."/>
            <person name="Young S.K."/>
            <person name="Zeng Q."/>
            <person name="Koehrsen M."/>
            <person name="Alvarado L."/>
            <person name="Berlin A."/>
            <person name="Borenstein D."/>
            <person name="Chapman S.B."/>
            <person name="Chen Z."/>
            <person name="Engels R."/>
            <person name="Freedman E."/>
            <person name="Gellesch M."/>
            <person name="Goldberg J."/>
            <person name="Griggs A."/>
            <person name="Gujja S."/>
            <person name="Heilman E."/>
            <person name="Heiman D."/>
            <person name="Howarth C."/>
            <person name="Jen D."/>
            <person name="Larson L."/>
            <person name="Mehta T."/>
            <person name="Neiman D."/>
            <person name="Park D."/>
            <person name="Pearson M."/>
            <person name="Richards J."/>
            <person name="Roberts A."/>
            <person name="Saif S."/>
            <person name="Shea T."/>
            <person name="Shenoy N."/>
            <person name="Sisk P."/>
            <person name="Stolte C."/>
            <person name="Sykes S."/>
            <person name="Walk T."/>
            <person name="White J."/>
            <person name="Yandava C."/>
            <person name="Haas B."/>
            <person name="Nusbaum C."/>
            <person name="Birren B."/>
        </authorList>
    </citation>
    <scope>NUCLEOTIDE SEQUENCE [LARGE SCALE GENOMIC DNA]</scope>
    <source>
        <strain evidence="3">RMSCC 757 / Silveira</strain>
    </source>
</reference>
<protein>
    <submittedName>
        <fullName evidence="2">Uncharacterized protein</fullName>
    </submittedName>
</protein>
<gene>
    <name evidence="2" type="ORF">CPSG_10216</name>
</gene>
<dbReference type="Proteomes" id="UP000002497">
    <property type="component" value="Unassembled WGS sequence"/>
</dbReference>
<evidence type="ECO:0000313" key="2">
    <source>
        <dbReference type="EMBL" id="EFW13183.1"/>
    </source>
</evidence>
<reference evidence="3" key="1">
    <citation type="journal article" date="2010" name="Genome Res.">
        <title>Population genomic sequencing of Coccidioides fungi reveals recent hybridization and transposon control.</title>
        <authorList>
            <person name="Neafsey D.E."/>
            <person name="Barker B.M."/>
            <person name="Sharpton T.J."/>
            <person name="Stajich J.E."/>
            <person name="Park D.J."/>
            <person name="Whiston E."/>
            <person name="Hung C.-Y."/>
            <person name="McMahan C."/>
            <person name="White J."/>
            <person name="Sykes S."/>
            <person name="Heiman D."/>
            <person name="Young S."/>
            <person name="Zeng Q."/>
            <person name="Abouelleil A."/>
            <person name="Aftuck L."/>
            <person name="Bessette D."/>
            <person name="Brown A."/>
            <person name="FitzGerald M."/>
            <person name="Lui A."/>
            <person name="Macdonald J.P."/>
            <person name="Priest M."/>
            <person name="Orbach M.J."/>
            <person name="Galgiani J.N."/>
            <person name="Kirkland T.N."/>
            <person name="Cole G.T."/>
            <person name="Birren B.W."/>
            <person name="Henn M.R."/>
            <person name="Taylor J.W."/>
            <person name="Rounsley S.D."/>
        </authorList>
    </citation>
    <scope>NUCLEOTIDE SEQUENCE [LARGE SCALE GENOMIC DNA]</scope>
    <source>
        <strain evidence="3">RMSCC 757 / Silveira</strain>
    </source>
</reference>
<dbReference type="AlphaFoldDB" id="E9DK67"/>
<keyword evidence="3" id="KW-1185">Reference proteome</keyword>
<accession>E9DK67</accession>
<proteinExistence type="predicted"/>
<name>E9DK67_COCPS</name>